<accession>A0A445KT79</accession>
<keyword evidence="4" id="KW-1185">Reference proteome</keyword>
<dbReference type="AlphaFoldDB" id="A0A445KT79"/>
<evidence type="ECO:0000313" key="4">
    <source>
        <dbReference type="Proteomes" id="UP000289340"/>
    </source>
</evidence>
<dbReference type="InterPro" id="IPR012900">
    <property type="entry name" value="MFMR"/>
</dbReference>
<dbReference type="Pfam" id="PF07777">
    <property type="entry name" value="MFMR"/>
    <property type="match status" value="1"/>
</dbReference>
<evidence type="ECO:0000259" key="2">
    <source>
        <dbReference type="Pfam" id="PF07777"/>
    </source>
</evidence>
<protein>
    <submittedName>
        <fullName evidence="3">BZIP transcription factor 68</fullName>
    </submittedName>
</protein>
<feature type="region of interest" description="Disordered" evidence="1">
    <location>
        <begin position="1"/>
        <end position="54"/>
    </location>
</feature>
<feature type="compositionally biased region" description="Low complexity" evidence="1">
    <location>
        <begin position="24"/>
        <end position="33"/>
    </location>
</feature>
<feature type="domain" description="G-box binding protein multifunctional mosaic region" evidence="2">
    <location>
        <begin position="1"/>
        <end position="69"/>
    </location>
</feature>
<dbReference type="EMBL" id="QZWG01000005">
    <property type="protein sequence ID" value="RZC14152.1"/>
    <property type="molecule type" value="Genomic_DNA"/>
</dbReference>
<reference evidence="3 4" key="1">
    <citation type="submission" date="2018-09" db="EMBL/GenBank/DDBJ databases">
        <title>A high-quality reference genome of wild soybean provides a powerful tool to mine soybean genomes.</title>
        <authorList>
            <person name="Xie M."/>
            <person name="Chung C.Y.L."/>
            <person name="Li M.-W."/>
            <person name="Wong F.-L."/>
            <person name="Chan T.-F."/>
            <person name="Lam H.-M."/>
        </authorList>
    </citation>
    <scope>NUCLEOTIDE SEQUENCE [LARGE SCALE GENOMIC DNA]</scope>
    <source>
        <strain evidence="4">cv. W05</strain>
        <tissue evidence="3">Hypocotyl of etiolated seedlings</tissue>
    </source>
</reference>
<name>A0A445KT79_GLYSO</name>
<evidence type="ECO:0000256" key="1">
    <source>
        <dbReference type="SAM" id="MobiDB-lite"/>
    </source>
</evidence>
<organism evidence="3 4">
    <name type="scientific">Glycine soja</name>
    <name type="common">Wild soybean</name>
    <dbReference type="NCBI Taxonomy" id="3848"/>
    <lineage>
        <taxon>Eukaryota</taxon>
        <taxon>Viridiplantae</taxon>
        <taxon>Streptophyta</taxon>
        <taxon>Embryophyta</taxon>
        <taxon>Tracheophyta</taxon>
        <taxon>Spermatophyta</taxon>
        <taxon>Magnoliopsida</taxon>
        <taxon>eudicotyledons</taxon>
        <taxon>Gunneridae</taxon>
        <taxon>Pentapetalae</taxon>
        <taxon>rosids</taxon>
        <taxon>fabids</taxon>
        <taxon>Fabales</taxon>
        <taxon>Fabaceae</taxon>
        <taxon>Papilionoideae</taxon>
        <taxon>50 kb inversion clade</taxon>
        <taxon>NPAAA clade</taxon>
        <taxon>indigoferoid/millettioid clade</taxon>
        <taxon>Phaseoleae</taxon>
        <taxon>Glycine</taxon>
        <taxon>Glycine subgen. Soja</taxon>
    </lineage>
</organism>
<dbReference type="Proteomes" id="UP000289340">
    <property type="component" value="Chromosome 5"/>
</dbReference>
<feature type="compositionally biased region" description="Basic and acidic residues" evidence="1">
    <location>
        <begin position="1"/>
        <end position="16"/>
    </location>
</feature>
<evidence type="ECO:0000313" key="3">
    <source>
        <dbReference type="EMBL" id="RZC14152.1"/>
    </source>
</evidence>
<sequence>MGSSEMDKTPKEKESKTPPPPPTSQEQSSTTSSGTINPEWPGFQAYSPIAPHGFLASSPQAHPYMWGVQVEALRFC</sequence>
<gene>
    <name evidence="3" type="ORF">D0Y65_013265</name>
</gene>
<proteinExistence type="predicted"/>
<comment type="caution">
    <text evidence="3">The sequence shown here is derived from an EMBL/GenBank/DDBJ whole genome shotgun (WGS) entry which is preliminary data.</text>
</comment>